<evidence type="ECO:0000256" key="8">
    <source>
        <dbReference type="ARBA" id="ARBA00022840"/>
    </source>
</evidence>
<evidence type="ECO:0000313" key="12">
    <source>
        <dbReference type="EMBL" id="PWF99771.1"/>
    </source>
</evidence>
<gene>
    <name evidence="11" type="primary">thiM</name>
    <name evidence="12" type="ORF">DCM90_06840</name>
</gene>
<name>A0A2V1MY71_9LACO</name>
<evidence type="ECO:0000256" key="5">
    <source>
        <dbReference type="ARBA" id="ARBA00022723"/>
    </source>
</evidence>
<dbReference type="GO" id="GO:0000287">
    <property type="term" value="F:magnesium ion binding"/>
    <property type="evidence" value="ECO:0007669"/>
    <property type="project" value="UniProtKB-UniRule"/>
</dbReference>
<evidence type="ECO:0000256" key="6">
    <source>
        <dbReference type="ARBA" id="ARBA00022741"/>
    </source>
</evidence>
<dbReference type="AlphaFoldDB" id="A0A2V1MY71"/>
<dbReference type="GO" id="GO:0009229">
    <property type="term" value="P:thiamine diphosphate biosynthetic process"/>
    <property type="evidence" value="ECO:0007669"/>
    <property type="project" value="UniProtKB-UniRule"/>
</dbReference>
<comment type="similarity">
    <text evidence="11">Belongs to the Thz kinase family.</text>
</comment>
<feature type="binding site" evidence="11">
    <location>
        <position position="117"/>
    </location>
    <ligand>
        <name>ATP</name>
        <dbReference type="ChEBI" id="CHEBI:30616"/>
    </ligand>
</feature>
<comment type="function">
    <text evidence="11">Catalyzes the phosphorylation of the hydroxyl group of 4-methyl-5-beta-hydroxyethylthiazole (THZ).</text>
</comment>
<dbReference type="OrthoDB" id="9778146at2"/>
<comment type="cofactor">
    <cofactor evidence="2 11">
        <name>Mg(2+)</name>
        <dbReference type="ChEBI" id="CHEBI:18420"/>
    </cofactor>
</comment>
<reference evidence="12 13" key="1">
    <citation type="journal article" date="2018" name="Int. J. Syst. Evol. Microbiol.">
        <title>Lactobacillus bambusae sp. nov., isolated from a traditional fermented Ma-bamboo shoots of Taiwan.</title>
        <authorList>
            <person name="Wang L.-T."/>
        </authorList>
    </citation>
    <scope>NUCLEOTIDE SEQUENCE [LARGE SCALE GENOMIC DNA]</scope>
    <source>
        <strain evidence="12 13">BS-W1</strain>
    </source>
</reference>
<comment type="catalytic activity">
    <reaction evidence="1 11">
        <text>5-(2-hydroxyethyl)-4-methylthiazole + ATP = 4-methyl-5-(2-phosphooxyethyl)-thiazole + ADP + H(+)</text>
        <dbReference type="Rhea" id="RHEA:24212"/>
        <dbReference type="ChEBI" id="CHEBI:15378"/>
        <dbReference type="ChEBI" id="CHEBI:17957"/>
        <dbReference type="ChEBI" id="CHEBI:30616"/>
        <dbReference type="ChEBI" id="CHEBI:58296"/>
        <dbReference type="ChEBI" id="CHEBI:456216"/>
        <dbReference type="EC" id="2.7.1.50"/>
    </reaction>
</comment>
<dbReference type="GO" id="GO:0009228">
    <property type="term" value="P:thiamine biosynthetic process"/>
    <property type="evidence" value="ECO:0007669"/>
    <property type="project" value="UniProtKB-KW"/>
</dbReference>
<evidence type="ECO:0000256" key="4">
    <source>
        <dbReference type="ARBA" id="ARBA00022679"/>
    </source>
</evidence>
<organism evidence="12 13">
    <name type="scientific">Levilactobacillus bambusae</name>
    <dbReference type="NCBI Taxonomy" id="2024736"/>
    <lineage>
        <taxon>Bacteria</taxon>
        <taxon>Bacillati</taxon>
        <taxon>Bacillota</taxon>
        <taxon>Bacilli</taxon>
        <taxon>Lactobacillales</taxon>
        <taxon>Lactobacillaceae</taxon>
        <taxon>Levilactobacillus</taxon>
    </lineage>
</organism>
<comment type="pathway">
    <text evidence="3 11">Cofactor biosynthesis; thiamine diphosphate biosynthesis; 4-methyl-5-(2-phosphoethyl)-thiazole from 5-(2-hydroxyethyl)-4-methylthiazole: step 1/1.</text>
</comment>
<dbReference type="PRINTS" id="PR01099">
    <property type="entry name" value="HYETHTZKNASE"/>
</dbReference>
<dbReference type="HAMAP" id="MF_00228">
    <property type="entry name" value="Thz_kinase"/>
    <property type="match status" value="1"/>
</dbReference>
<evidence type="ECO:0000256" key="10">
    <source>
        <dbReference type="ARBA" id="ARBA00022977"/>
    </source>
</evidence>
<dbReference type="Proteomes" id="UP000245080">
    <property type="component" value="Unassembled WGS sequence"/>
</dbReference>
<sequence>MKIELLEELREQNPVIFNISNFVTVQDVANGINAIGASPIMSEEVLEAEEMVKMAGAVCLNFGAFTQPQINQIRTVGKLANEFHKPLILDPVAVGAVKFRQETIFGLLSDFHPDIIRGNAGEIAALAELEWNAKGIDAGDGTGDLTEIAVACARKWHCIVMLSGTIDYVTDGQTVVRIENGTPLFQLHVGSGDMVSSIVAAFAAVSADNLFEAAQTGGLVFAATGELVANHLLDEDADHLRPGTFAVELMDMLHNVTVADVEAVAEFD</sequence>
<dbReference type="GO" id="GO:0005524">
    <property type="term" value="F:ATP binding"/>
    <property type="evidence" value="ECO:0007669"/>
    <property type="project" value="UniProtKB-UniRule"/>
</dbReference>
<evidence type="ECO:0000256" key="1">
    <source>
        <dbReference type="ARBA" id="ARBA00001771"/>
    </source>
</evidence>
<dbReference type="InterPro" id="IPR000417">
    <property type="entry name" value="Hyethyz_kinase"/>
</dbReference>
<feature type="binding site" evidence="11">
    <location>
        <position position="190"/>
    </location>
    <ligand>
        <name>substrate</name>
    </ligand>
</feature>
<protein>
    <recommendedName>
        <fullName evidence="11">Hydroxyethylthiazole kinase</fullName>
        <ecNumber evidence="11">2.7.1.50</ecNumber>
    </recommendedName>
    <alternativeName>
        <fullName evidence="11">4-methyl-5-beta-hydroxyethylthiazole kinase</fullName>
        <shortName evidence="11">TH kinase</shortName>
        <shortName evidence="11">Thz kinase</shortName>
    </alternativeName>
</protein>
<keyword evidence="8 11" id="KW-0067">ATP-binding</keyword>
<dbReference type="InterPro" id="IPR029056">
    <property type="entry name" value="Ribokinase-like"/>
</dbReference>
<feature type="binding site" evidence="11">
    <location>
        <position position="41"/>
    </location>
    <ligand>
        <name>substrate</name>
    </ligand>
</feature>
<dbReference type="SUPFAM" id="SSF53613">
    <property type="entry name" value="Ribokinase-like"/>
    <property type="match status" value="1"/>
</dbReference>
<keyword evidence="5 11" id="KW-0479">Metal-binding</keyword>
<evidence type="ECO:0000256" key="7">
    <source>
        <dbReference type="ARBA" id="ARBA00022777"/>
    </source>
</evidence>
<keyword evidence="4 11" id="KW-0808">Transferase</keyword>
<dbReference type="UniPathway" id="UPA00060">
    <property type="reaction ID" value="UER00139"/>
</dbReference>
<dbReference type="PIRSF" id="PIRSF000513">
    <property type="entry name" value="Thz_kinase"/>
    <property type="match status" value="1"/>
</dbReference>
<keyword evidence="10 11" id="KW-0784">Thiamine biosynthesis</keyword>
<proteinExistence type="inferred from homology"/>
<evidence type="ECO:0000256" key="2">
    <source>
        <dbReference type="ARBA" id="ARBA00001946"/>
    </source>
</evidence>
<keyword evidence="6 11" id="KW-0547">Nucleotide-binding</keyword>
<evidence type="ECO:0000256" key="9">
    <source>
        <dbReference type="ARBA" id="ARBA00022842"/>
    </source>
</evidence>
<dbReference type="GO" id="GO:0004417">
    <property type="term" value="F:hydroxyethylthiazole kinase activity"/>
    <property type="evidence" value="ECO:0007669"/>
    <property type="project" value="UniProtKB-UniRule"/>
</dbReference>
<comment type="caution">
    <text evidence="12">The sequence shown here is derived from an EMBL/GenBank/DDBJ whole genome shotgun (WGS) entry which is preliminary data.</text>
</comment>
<dbReference type="CDD" id="cd01170">
    <property type="entry name" value="THZ_kinase"/>
    <property type="match status" value="1"/>
</dbReference>
<evidence type="ECO:0000256" key="11">
    <source>
        <dbReference type="HAMAP-Rule" id="MF_00228"/>
    </source>
</evidence>
<dbReference type="EMBL" id="QCXQ01000003">
    <property type="protein sequence ID" value="PWF99771.1"/>
    <property type="molecule type" value="Genomic_DNA"/>
</dbReference>
<evidence type="ECO:0000256" key="3">
    <source>
        <dbReference type="ARBA" id="ARBA00004868"/>
    </source>
</evidence>
<keyword evidence="7 11" id="KW-0418">Kinase</keyword>
<accession>A0A2V1MY71</accession>
<keyword evidence="13" id="KW-1185">Reference proteome</keyword>
<keyword evidence="9 11" id="KW-0460">Magnesium</keyword>
<dbReference type="Pfam" id="PF02110">
    <property type="entry name" value="HK"/>
    <property type="match status" value="1"/>
</dbReference>
<dbReference type="NCBIfam" id="NF006830">
    <property type="entry name" value="PRK09355.1"/>
    <property type="match status" value="1"/>
</dbReference>
<dbReference type="Gene3D" id="3.40.1190.20">
    <property type="match status" value="1"/>
</dbReference>
<dbReference type="RefSeq" id="WP_109250626.1">
    <property type="nucleotide sequence ID" value="NZ_QCXQ01000003.1"/>
</dbReference>
<evidence type="ECO:0000313" key="13">
    <source>
        <dbReference type="Proteomes" id="UP000245080"/>
    </source>
</evidence>
<dbReference type="EC" id="2.7.1.50" evidence="11"/>
<feature type="binding site" evidence="11">
    <location>
        <position position="163"/>
    </location>
    <ligand>
        <name>ATP</name>
        <dbReference type="ChEBI" id="CHEBI:30616"/>
    </ligand>
</feature>